<gene>
    <name evidence="4" type="ORF">T190115A13A_160067</name>
</gene>
<feature type="domain" description="DNA2/NAM7 helicase helicase" evidence="2">
    <location>
        <begin position="288"/>
        <end position="793"/>
    </location>
</feature>
<dbReference type="InterPro" id="IPR041679">
    <property type="entry name" value="DNA2/NAM7-like_C"/>
</dbReference>
<sequence>MSKLKKLLACWHKLEHFNPAILSNENNLTKLDTYVLEPWSGQVVDFSKKETVVYTVYFGVHQLTTINDFVKHFFKEQDNNPNKTEDLYFFASIQLDASGMYIKNTLGVSTLPWALGQIEKNKLETDNWSEKFKLLLDDILKEAQPFFKDDSKNEEYDESSEDIRQSVSLDNLFSLEKLILNKIGWSIKLPSSIFIEKNKKNLSKQEQDKRLVFSQSNIINSFYSEDIEKVIHSYNDFSELSAANKYLKGNINEYGERIDLQNNTEYIRKILSPKNFPDACWPSAYSLNLMQQFAVNNIVSQCQGKEFAENLFSVNGPPGTGKTTLLRHAIAGIISERAKKLSEFKDPKEAFISGGEVEVENSNFVHNIVYPKGTIDNGGVVIASNNNVAVQNISQELPQKEAIEPFENKISYFKSVAENAFPDQEHWGVFSAVLGNKKNKTKFIDSYWEKWNEGKLEKKGLQVYLKENKYGGIREWNDVKNRFKSKLKEVEEEKERLYRIEKLTVKQDDLFNRQEILLKEFEVLTYSLKELKEEYRNISIKIREYKDKVSHAFERVKFIKSTKPSFFIFWLRSSKRKKYYYDLNEALNLEISTSKKMTELEKKRENFEIEISNQEKLLLQKESDKIILSEEINLINSFKNELKQNYADENYWDNINTKEVQDSCPWYSKKLQSLQIDVFRLSLELHEVFLLTANANKEMISKTLTCFFKYLKGAVKPTKRQTQQLWSTFFLVVPVISTTFASIFRMFETVGSEKLPWLFIDEAGQATPQSAMGAIWRSKNVVVVGDPFQIEPVNLIPDLIIKKIREHYGFSAKELRASMSVQVASDRVNTKGAKVTDDQGNEVWIGAPLKVHRRCIDPMFSIANAIAYNNSMYLSTRKPNSLPLQVESSFIHTQGVVSGRHYCMQQAEIICQIIKNEIQNQGGLPDVFVISPFKEVEVELRKYFKKNIEFHYQGKTQKESKIEFSRWIDKRVGTIHTFQGKQADGVFLCLGLDERTQGAAKWASFKPNILNVALTRAKYKFVAVGDKNIWLNQPYFKLLSKLENVPELS</sequence>
<evidence type="ECO:0000313" key="4">
    <source>
        <dbReference type="EMBL" id="CAL2105534.1"/>
    </source>
</evidence>
<accession>A0ABP1FAP7</accession>
<dbReference type="RefSeq" id="WP_348737357.1">
    <property type="nucleotide sequence ID" value="NZ_CAXJRC010000007.1"/>
</dbReference>
<dbReference type="InterPro" id="IPR045055">
    <property type="entry name" value="DNA2/NAM7-like"/>
</dbReference>
<protein>
    <submittedName>
        <fullName evidence="4">ATP-binding protein</fullName>
    </submittedName>
</protein>
<keyword evidence="4" id="KW-0067">ATP-binding</keyword>
<keyword evidence="4" id="KW-0547">Nucleotide-binding</keyword>
<organism evidence="4 5">
    <name type="scientific">Tenacibaculum vairaonense</name>
    <dbReference type="NCBI Taxonomy" id="3137860"/>
    <lineage>
        <taxon>Bacteria</taxon>
        <taxon>Pseudomonadati</taxon>
        <taxon>Bacteroidota</taxon>
        <taxon>Flavobacteriia</taxon>
        <taxon>Flavobacteriales</taxon>
        <taxon>Flavobacteriaceae</taxon>
        <taxon>Tenacibaculum</taxon>
    </lineage>
</organism>
<dbReference type="EMBL" id="CAXJRC010000007">
    <property type="protein sequence ID" value="CAL2105534.1"/>
    <property type="molecule type" value="Genomic_DNA"/>
</dbReference>
<reference evidence="4 5" key="1">
    <citation type="submission" date="2024-05" db="EMBL/GenBank/DDBJ databases">
        <authorList>
            <person name="Duchaud E."/>
        </authorList>
    </citation>
    <scope>NUCLEOTIDE SEQUENCE [LARGE SCALE GENOMIC DNA]</scope>
    <source>
        <strain evidence="4">Ena-SAMPLE-TAB-13-05-2024-13:56:06:370-140305</strain>
    </source>
</reference>
<dbReference type="GO" id="GO:0005524">
    <property type="term" value="F:ATP binding"/>
    <property type="evidence" value="ECO:0007669"/>
    <property type="project" value="UniProtKB-KW"/>
</dbReference>
<dbReference type="Pfam" id="PF13086">
    <property type="entry name" value="AAA_11"/>
    <property type="match status" value="1"/>
</dbReference>
<evidence type="ECO:0000259" key="2">
    <source>
        <dbReference type="Pfam" id="PF13086"/>
    </source>
</evidence>
<dbReference type="PANTHER" id="PTHR10887:SF530">
    <property type="entry name" value="SUPERFAMILY I DNA HELICASES"/>
    <property type="match status" value="1"/>
</dbReference>
<keyword evidence="5" id="KW-1185">Reference proteome</keyword>
<name>A0ABP1FAP7_9FLAO</name>
<dbReference type="InterPro" id="IPR027417">
    <property type="entry name" value="P-loop_NTPase"/>
</dbReference>
<keyword evidence="1" id="KW-0175">Coiled coil</keyword>
<feature type="coiled-coil region" evidence="1">
    <location>
        <begin position="597"/>
        <end position="624"/>
    </location>
</feature>
<comment type="caution">
    <text evidence="4">The sequence shown here is derived from an EMBL/GenBank/DDBJ whole genome shotgun (WGS) entry which is preliminary data.</text>
</comment>
<dbReference type="Proteomes" id="UP001497602">
    <property type="component" value="Unassembled WGS sequence"/>
</dbReference>
<dbReference type="PANTHER" id="PTHR10887">
    <property type="entry name" value="DNA2/NAM7 HELICASE FAMILY"/>
    <property type="match status" value="1"/>
</dbReference>
<evidence type="ECO:0000259" key="3">
    <source>
        <dbReference type="Pfam" id="PF13087"/>
    </source>
</evidence>
<evidence type="ECO:0000256" key="1">
    <source>
        <dbReference type="SAM" id="Coils"/>
    </source>
</evidence>
<dbReference type="SUPFAM" id="SSF52540">
    <property type="entry name" value="P-loop containing nucleoside triphosphate hydrolases"/>
    <property type="match status" value="1"/>
</dbReference>
<evidence type="ECO:0000313" key="5">
    <source>
        <dbReference type="Proteomes" id="UP001497602"/>
    </source>
</evidence>
<feature type="coiled-coil region" evidence="1">
    <location>
        <begin position="473"/>
        <end position="500"/>
    </location>
</feature>
<proteinExistence type="predicted"/>
<dbReference type="Pfam" id="PF13087">
    <property type="entry name" value="AAA_12"/>
    <property type="match status" value="1"/>
</dbReference>
<dbReference type="InterPro" id="IPR041677">
    <property type="entry name" value="DNA2/NAM7_AAA_11"/>
</dbReference>
<feature type="domain" description="DNA2/NAM7 helicase-like C-terminal" evidence="3">
    <location>
        <begin position="899"/>
        <end position="1027"/>
    </location>
</feature>
<dbReference type="Gene3D" id="3.40.50.300">
    <property type="entry name" value="P-loop containing nucleotide triphosphate hydrolases"/>
    <property type="match status" value="2"/>
</dbReference>